<sequence>MLWPLVAAAVALMVTFSYRKVQFMRFRQHATLPQHPTSLILGHLKVFGDYVKRNRPDAHPDMAIVAMSQALGRPPLMFVDLRPISQPMVVVGDHDIADQLTKATPTFPTSPPKSSQSLDRIQYVMGPTSIFSAHSHGGNVRPTPHFLFAGHDATVTLLSWALYELSRTPHALRTVRTELDTLLGSDASPAAVRAILLERTDLLQQMDYLAAKRCVCTPPDGTARAIPPGSGFTVRMPDGQQQCLDGLLNLIHTDPNTFGRTAGDFVPERWLLSAGPGSSVPPAEAWCAFERGPRNCIGQELANIEARGILALAARRFDFCKVGLGAVIRDESGRPRLDANKKGQYQVGEELYSVRLS</sequence>
<name>A0ABR1T8N2_9PEZI</name>
<comment type="caution">
    <text evidence="4">The sequence shown here is derived from an EMBL/GenBank/DDBJ whole genome shotgun (WGS) entry which is preliminary data.</text>
</comment>
<dbReference type="Pfam" id="PF00067">
    <property type="entry name" value="p450"/>
    <property type="match status" value="2"/>
</dbReference>
<reference evidence="4 5" key="1">
    <citation type="submission" date="2023-01" db="EMBL/GenBank/DDBJ databases">
        <title>Analysis of 21 Apiospora genomes using comparative genomics revels a genus with tremendous synthesis potential of carbohydrate active enzymes and secondary metabolites.</title>
        <authorList>
            <person name="Sorensen T."/>
        </authorList>
    </citation>
    <scope>NUCLEOTIDE SEQUENCE [LARGE SCALE GENOMIC DNA]</scope>
    <source>
        <strain evidence="4 5">CBS 135458</strain>
    </source>
</reference>
<keyword evidence="1" id="KW-0349">Heme</keyword>
<dbReference type="InterPro" id="IPR001128">
    <property type="entry name" value="Cyt_P450"/>
</dbReference>
<dbReference type="GeneID" id="92097911"/>
<dbReference type="Proteomes" id="UP001480595">
    <property type="component" value="Unassembled WGS sequence"/>
</dbReference>
<evidence type="ECO:0000256" key="1">
    <source>
        <dbReference type="ARBA" id="ARBA00022617"/>
    </source>
</evidence>
<dbReference type="InterPro" id="IPR050121">
    <property type="entry name" value="Cytochrome_P450_monoxygenase"/>
</dbReference>
<gene>
    <name evidence="4" type="ORF">PG994_013439</name>
</gene>
<keyword evidence="2" id="KW-0479">Metal-binding</keyword>
<evidence type="ECO:0008006" key="6">
    <source>
        <dbReference type="Google" id="ProtNLM"/>
    </source>
</evidence>
<dbReference type="PRINTS" id="PR00385">
    <property type="entry name" value="P450"/>
</dbReference>
<keyword evidence="3" id="KW-0408">Iron</keyword>
<dbReference type="EMBL" id="JAQQWL010000013">
    <property type="protein sequence ID" value="KAK8042956.1"/>
    <property type="molecule type" value="Genomic_DNA"/>
</dbReference>
<dbReference type="InterPro" id="IPR036396">
    <property type="entry name" value="Cyt_P450_sf"/>
</dbReference>
<dbReference type="PANTHER" id="PTHR24305:SF222">
    <property type="entry name" value="CYTOCHROME P450 MONOOXYGENASE STCS"/>
    <property type="match status" value="1"/>
</dbReference>
<dbReference type="SUPFAM" id="SSF48264">
    <property type="entry name" value="Cytochrome P450"/>
    <property type="match status" value="1"/>
</dbReference>
<protein>
    <recommendedName>
        <fullName evidence="6">Cytochrome P450</fullName>
    </recommendedName>
</protein>
<accession>A0ABR1T8N2</accession>
<dbReference type="PRINTS" id="PR00463">
    <property type="entry name" value="EP450I"/>
</dbReference>
<evidence type="ECO:0000256" key="3">
    <source>
        <dbReference type="ARBA" id="ARBA00023004"/>
    </source>
</evidence>
<evidence type="ECO:0000313" key="5">
    <source>
        <dbReference type="Proteomes" id="UP001480595"/>
    </source>
</evidence>
<evidence type="ECO:0000256" key="2">
    <source>
        <dbReference type="ARBA" id="ARBA00022723"/>
    </source>
</evidence>
<keyword evidence="5" id="KW-1185">Reference proteome</keyword>
<proteinExistence type="predicted"/>
<dbReference type="Gene3D" id="1.10.630.10">
    <property type="entry name" value="Cytochrome P450"/>
    <property type="match status" value="1"/>
</dbReference>
<dbReference type="PANTHER" id="PTHR24305">
    <property type="entry name" value="CYTOCHROME P450"/>
    <property type="match status" value="1"/>
</dbReference>
<organism evidence="4 5">
    <name type="scientific">Apiospora phragmitis</name>
    <dbReference type="NCBI Taxonomy" id="2905665"/>
    <lineage>
        <taxon>Eukaryota</taxon>
        <taxon>Fungi</taxon>
        <taxon>Dikarya</taxon>
        <taxon>Ascomycota</taxon>
        <taxon>Pezizomycotina</taxon>
        <taxon>Sordariomycetes</taxon>
        <taxon>Xylariomycetidae</taxon>
        <taxon>Amphisphaeriales</taxon>
        <taxon>Apiosporaceae</taxon>
        <taxon>Apiospora</taxon>
    </lineage>
</organism>
<dbReference type="RefSeq" id="XP_066709809.1">
    <property type="nucleotide sequence ID" value="XM_066864848.1"/>
</dbReference>
<dbReference type="InterPro" id="IPR002401">
    <property type="entry name" value="Cyt_P450_E_grp-I"/>
</dbReference>
<evidence type="ECO:0000313" key="4">
    <source>
        <dbReference type="EMBL" id="KAK8042956.1"/>
    </source>
</evidence>